<feature type="compositionally biased region" description="Basic residues" evidence="1">
    <location>
        <begin position="46"/>
        <end position="62"/>
    </location>
</feature>
<proteinExistence type="predicted"/>
<feature type="region of interest" description="Disordered" evidence="1">
    <location>
        <begin position="36"/>
        <end position="75"/>
    </location>
</feature>
<gene>
    <name evidence="2" type="ORF">LXM24_09795</name>
</gene>
<evidence type="ECO:0000313" key="2">
    <source>
        <dbReference type="EMBL" id="MCF0040376.1"/>
    </source>
</evidence>
<feature type="compositionally biased region" description="Low complexity" evidence="1">
    <location>
        <begin position="63"/>
        <end position="74"/>
    </location>
</feature>
<keyword evidence="3" id="KW-1185">Reference proteome</keyword>
<dbReference type="RefSeq" id="WP_234612834.1">
    <property type="nucleotide sequence ID" value="NZ_CP098806.1"/>
</dbReference>
<organism evidence="2 3">
    <name type="scientific">Dyadobacter fanqingshengii</name>
    <dbReference type="NCBI Taxonomy" id="2906443"/>
    <lineage>
        <taxon>Bacteria</taxon>
        <taxon>Pseudomonadati</taxon>
        <taxon>Bacteroidota</taxon>
        <taxon>Cytophagia</taxon>
        <taxon>Cytophagales</taxon>
        <taxon>Spirosomataceae</taxon>
        <taxon>Dyadobacter</taxon>
    </lineage>
</organism>
<dbReference type="AlphaFoldDB" id="A0A9X1P8J8"/>
<reference evidence="2" key="1">
    <citation type="submission" date="2021-12" db="EMBL/GenBank/DDBJ databases">
        <title>Novel species in genus Dyadobacter.</title>
        <authorList>
            <person name="Ma C."/>
        </authorList>
    </citation>
    <scope>NUCLEOTIDE SEQUENCE</scope>
    <source>
        <strain evidence="2">CY399</strain>
    </source>
</reference>
<dbReference type="EMBL" id="JAJTTA010000002">
    <property type="protein sequence ID" value="MCF0040376.1"/>
    <property type="molecule type" value="Genomic_DNA"/>
</dbReference>
<evidence type="ECO:0000313" key="3">
    <source>
        <dbReference type="Proteomes" id="UP001139700"/>
    </source>
</evidence>
<name>A0A9X1P8J8_9BACT</name>
<accession>A0A9X1P8J8</accession>
<comment type="caution">
    <text evidence="2">The sequence shown here is derived from an EMBL/GenBank/DDBJ whole genome shotgun (WGS) entry which is preliminary data.</text>
</comment>
<evidence type="ECO:0000256" key="1">
    <source>
        <dbReference type="SAM" id="MobiDB-lite"/>
    </source>
</evidence>
<protein>
    <submittedName>
        <fullName evidence="2">Uncharacterized protein</fullName>
    </submittedName>
</protein>
<dbReference type="Proteomes" id="UP001139700">
    <property type="component" value="Unassembled WGS sequence"/>
</dbReference>
<sequence>MNSILLLARIGSCNLPSNIESNAERTAMERADMIVAERSHEAQNRPKSRVRLSSRTNGKKRAGAAAGNQAPAGAAEKERFWVWQVILSIAT</sequence>